<evidence type="ECO:0000313" key="2">
    <source>
        <dbReference type="EMBL" id="SHI12825.1"/>
    </source>
</evidence>
<name>A0A1M5YL91_9BACT</name>
<dbReference type="RefSeq" id="WP_073379167.1">
    <property type="nucleotide sequence ID" value="NZ_FQXS01000042.1"/>
</dbReference>
<dbReference type="SUPFAM" id="SSF103515">
    <property type="entry name" value="Autotransporter"/>
    <property type="match status" value="1"/>
</dbReference>
<dbReference type="OrthoDB" id="5429810at2"/>
<dbReference type="Proteomes" id="UP000184139">
    <property type="component" value="Unassembled WGS sequence"/>
</dbReference>
<accession>A0A1M5YL91</accession>
<dbReference type="STRING" id="1121409.SAMN02745124_04188"/>
<protein>
    <recommendedName>
        <fullName evidence="4">Beta-barrel porin 2</fullName>
    </recommendedName>
</protein>
<evidence type="ECO:0008006" key="4">
    <source>
        <dbReference type="Google" id="ProtNLM"/>
    </source>
</evidence>
<gene>
    <name evidence="2" type="ORF">SAMN02745124_04188</name>
</gene>
<feature type="region of interest" description="Disordered" evidence="1">
    <location>
        <begin position="147"/>
        <end position="168"/>
    </location>
</feature>
<sequence length="495" mass="57543">MVAQIQKTAVITALVSLPLVLAIPHLSQARSNILTGGVSISYDYEDRDESYFDDPDTEIDESRIEREEDDYKALALSPYFILTSTTPRDNLEFHVRPELRYDLYASESDFDGSFRVVADRYITRAWQVGVSNEILRSDYYRTSGDVLDPAAPPEAAATGDPTLPELSPDTRRTRYWRNTLELFSEHTYSQESLIRLGFNYIVLRNDDDDFSDVEDFDRYEFILADEHRFNPRWSTLLDLRYIIGDFQPAEIAAVAEDEPAPIETTSDLDEYRLFMELRNHSIPRNPLSASYSFIGTRYDETEIEEDIDIHQVRFTWRRDYSPGTYTSIGIGPAYVVSGDDESWEGTGLAEWNYALQRGNLNVAVEKGYDTEDFDGTSERGLVDYWESRFSFSYRLSQYLTMTGRLSYLYEDREDVITVPLESPDETIEAIDSFELDTYHNDRYEANIGLGYTFMQYYTASVDYTFTKQESDRIDEEYDDHRILLTLSWESELLRW</sequence>
<dbReference type="AlphaFoldDB" id="A0A1M5YL91"/>
<reference evidence="2 3" key="1">
    <citation type="submission" date="2016-11" db="EMBL/GenBank/DDBJ databases">
        <authorList>
            <person name="Jaros S."/>
            <person name="Januszkiewicz K."/>
            <person name="Wedrychowicz H."/>
        </authorList>
    </citation>
    <scope>NUCLEOTIDE SEQUENCE [LARGE SCALE GENOMIC DNA]</scope>
    <source>
        <strain evidence="2 3">DSM 9705</strain>
    </source>
</reference>
<keyword evidence="3" id="KW-1185">Reference proteome</keyword>
<proteinExistence type="predicted"/>
<evidence type="ECO:0000313" key="3">
    <source>
        <dbReference type="Proteomes" id="UP000184139"/>
    </source>
</evidence>
<dbReference type="InterPro" id="IPR036709">
    <property type="entry name" value="Autotransporte_beta_dom_sf"/>
</dbReference>
<dbReference type="EMBL" id="FQXS01000042">
    <property type="protein sequence ID" value="SHI12825.1"/>
    <property type="molecule type" value="Genomic_DNA"/>
</dbReference>
<organism evidence="2 3">
    <name type="scientific">Desulfofustis glycolicus DSM 9705</name>
    <dbReference type="NCBI Taxonomy" id="1121409"/>
    <lineage>
        <taxon>Bacteria</taxon>
        <taxon>Pseudomonadati</taxon>
        <taxon>Thermodesulfobacteriota</taxon>
        <taxon>Desulfobulbia</taxon>
        <taxon>Desulfobulbales</taxon>
        <taxon>Desulfocapsaceae</taxon>
        <taxon>Desulfofustis</taxon>
    </lineage>
</organism>
<evidence type="ECO:0000256" key="1">
    <source>
        <dbReference type="SAM" id="MobiDB-lite"/>
    </source>
</evidence>